<dbReference type="EMBL" id="CP065938">
    <property type="protein sequence ID" value="UWX06161.1"/>
    <property type="molecule type" value="Genomic_DNA"/>
</dbReference>
<accession>A0ABY5Y278</accession>
<reference evidence="1" key="1">
    <citation type="submission" date="2020-12" db="EMBL/GenBank/DDBJ databases">
        <title>Taurinivorans muris gen. nov., sp. nov., fundamental and realized metabolic niche of a ubiquitous sulfidogenic bacterium in the murine intestine.</title>
        <authorList>
            <person name="Ye H."/>
            <person name="Hanson B.T."/>
            <person name="Loy A."/>
        </authorList>
    </citation>
    <scope>NUCLEOTIDE SEQUENCE</scope>
    <source>
        <strain evidence="1">LT0009</strain>
    </source>
</reference>
<gene>
    <name evidence="1" type="ORF">JBF11_02260</name>
</gene>
<dbReference type="Proteomes" id="UP001058120">
    <property type="component" value="Chromosome"/>
</dbReference>
<organism evidence="1 2">
    <name type="scientific">Taurinivorans muris</name>
    <dbReference type="NCBI Taxonomy" id="2787751"/>
    <lineage>
        <taxon>Bacteria</taxon>
        <taxon>Pseudomonadati</taxon>
        <taxon>Thermodesulfobacteriota</taxon>
        <taxon>Desulfovibrionia</taxon>
        <taxon>Desulfovibrionales</taxon>
        <taxon>Desulfovibrionaceae</taxon>
        <taxon>Taurinivorans</taxon>
    </lineage>
</organism>
<name>A0ABY5Y278_9BACT</name>
<protein>
    <recommendedName>
        <fullName evidence="3">Fucosyltransferase</fullName>
    </recommendedName>
</protein>
<sequence length="461" mass="54612">MVSLLNAMYCSKKFHIPFAFVWFGDEKLNAFCRTKQVDNNRLVGISVGSPEEVFTENFIRNYCISDDGSNEEIIKMKDWVYYFEPYRDIADFCFDDLLYYECRSPLGWNMPPIFLPDVFQDINKNDYKRVCKECYREIEFSDEIKGIIEKVDTAVSDKGKFITIHVRTGDIVYSVPWPMYLRKALIAELVVEVIIKELPHNNVVVLGDDITSLERIIQFSRQIMQENNIDFGNHSILLAKDLIENNTYENVLLTFYDSYVLSKGEKLFISSWSSFAFFPSLISDTDDVFSCYNYFSAQEQYDIILKYIERLDLHPLQRSFSYYHLMQLSKELGKSFEEQLIFANKMVSLSSLNVTKAVYAFFLIEHRKFNLFYDFVEALSSEELEGMLKFAIIPWNSNCYRMNVFKRFCLGIFTADNARKARLLHTIKKKLSAQEKEWFNQMYKTIFFRLHRYIWFNKKLH</sequence>
<evidence type="ECO:0000313" key="1">
    <source>
        <dbReference type="EMBL" id="UWX06161.1"/>
    </source>
</evidence>
<proteinExistence type="predicted"/>
<evidence type="ECO:0000313" key="2">
    <source>
        <dbReference type="Proteomes" id="UP001058120"/>
    </source>
</evidence>
<evidence type="ECO:0008006" key="3">
    <source>
        <dbReference type="Google" id="ProtNLM"/>
    </source>
</evidence>
<keyword evidence="2" id="KW-1185">Reference proteome</keyword>
<dbReference type="RefSeq" id="WP_334315762.1">
    <property type="nucleotide sequence ID" value="NZ_CP065938.1"/>
</dbReference>